<feature type="coiled-coil region" evidence="1">
    <location>
        <begin position="21"/>
        <end position="48"/>
    </location>
</feature>
<proteinExistence type="predicted"/>
<name>A0ABV1MZE5_9BACI</name>
<dbReference type="Gene3D" id="2.130.10.10">
    <property type="entry name" value="YVTN repeat-like/Quinoprotein amine dehydrogenase"/>
    <property type="match status" value="1"/>
</dbReference>
<dbReference type="SUPFAM" id="SSF50998">
    <property type="entry name" value="Quinoprotein alcohol dehydrogenase-like"/>
    <property type="match status" value="1"/>
</dbReference>
<accession>A0ABV1MZE5</accession>
<sequence length="518" mass="56935">MSTQTRNYGFTKDNENDFYDVNTVNNNLDKIDTEIKRIEEKFDESEQTDTKVDNHIEQDDGHVRYIGDAVGQNAKVITTDKLFLEGSPVKPKVGAAFRFKNATHNTGAVTLQIDSPKYGKTSAYNLYNSRGAALKPSDVQGQLFYTVVFTGSAFQLQGEGGGYYTGDTIKVNDLINRHYVDVSQRMAINGGVNFSSLNHEVAIVNGVEYAFSYCTTTSDSHVFCFVASTGQLVWKKNVKYEYRNSRIVVYEGKLYLTIADYNNVLGYGGGIGIEVMDALTGTTLKASPISVSGYNVSNAPDLCLVDINGTKEIMVLAVNYGYYAWLFRFNLDGKLLATSPVLSSINHTNDITPSQIQFASPYVYLASGRVIHGFVANGFSTAVKYTPPENAGYDYFILSIAANNIGGLSFLDYVGYLHVLDVNLFLKTPRIAVNGNKTSGLAIKGDLLGYATPTDIRTYRLAPNGLSVTFLAEFTYPTNVDTTLPSKSIGLSENVVVPPRAYTQEYPAVFAKTLKIQR</sequence>
<dbReference type="RefSeq" id="WP_349662195.1">
    <property type="nucleotide sequence ID" value="NZ_JBEGDG010000038.1"/>
</dbReference>
<evidence type="ECO:0000256" key="1">
    <source>
        <dbReference type="SAM" id="Coils"/>
    </source>
</evidence>
<keyword evidence="3" id="KW-1185">Reference proteome</keyword>
<evidence type="ECO:0000313" key="2">
    <source>
        <dbReference type="EMBL" id="MEQ6357896.1"/>
    </source>
</evidence>
<keyword evidence="1" id="KW-0175">Coiled coil</keyword>
<protein>
    <submittedName>
        <fullName evidence="2">Uncharacterized protein</fullName>
    </submittedName>
</protein>
<comment type="caution">
    <text evidence="2">The sequence shown here is derived from an EMBL/GenBank/DDBJ whole genome shotgun (WGS) entry which is preliminary data.</text>
</comment>
<dbReference type="InterPro" id="IPR015943">
    <property type="entry name" value="WD40/YVTN_repeat-like_dom_sf"/>
</dbReference>
<dbReference type="Proteomes" id="UP001478862">
    <property type="component" value="Unassembled WGS sequence"/>
</dbReference>
<evidence type="ECO:0000313" key="3">
    <source>
        <dbReference type="Proteomes" id="UP001478862"/>
    </source>
</evidence>
<organism evidence="2 3">
    <name type="scientific">Lysinibacillus zambalensis</name>
    <dbReference type="NCBI Taxonomy" id="3160866"/>
    <lineage>
        <taxon>Bacteria</taxon>
        <taxon>Bacillati</taxon>
        <taxon>Bacillota</taxon>
        <taxon>Bacilli</taxon>
        <taxon>Bacillales</taxon>
        <taxon>Bacillaceae</taxon>
        <taxon>Lysinibacillus</taxon>
    </lineage>
</organism>
<dbReference type="InterPro" id="IPR011047">
    <property type="entry name" value="Quinoprotein_ADH-like_sf"/>
</dbReference>
<gene>
    <name evidence="2" type="ORF">ABNX05_25190</name>
</gene>
<reference evidence="2 3" key="1">
    <citation type="submission" date="2024-06" db="EMBL/GenBank/DDBJ databases">
        <title>Lysinibacillus zambalefons sp. nov., a Novel Firmicute Isolated from the Poon Bato Zambales Hyperalkaline Spring.</title>
        <authorList>
            <person name="Aja J.A."/>
            <person name="Lazaro J.E.H."/>
            <person name="Llorin L.D."/>
            <person name="Lim K.R."/>
            <person name="Teodosio J."/>
            <person name="Dalisay D.S."/>
        </authorList>
    </citation>
    <scope>NUCLEOTIDE SEQUENCE [LARGE SCALE GENOMIC DNA]</scope>
    <source>
        <strain evidence="2 3">M3</strain>
    </source>
</reference>
<dbReference type="EMBL" id="JBEGDG010000038">
    <property type="protein sequence ID" value="MEQ6357896.1"/>
    <property type="molecule type" value="Genomic_DNA"/>
</dbReference>